<evidence type="ECO:0000313" key="2">
    <source>
        <dbReference type="Proteomes" id="UP000236161"/>
    </source>
</evidence>
<sequence>MMIISLLLNAKPKGTGKEAAIYRFSHLLLRPDLSFPGCSIGERKIARSGGRSC</sequence>
<keyword evidence="2" id="KW-1185">Reference proteome</keyword>
<evidence type="ECO:0000313" key="1">
    <source>
        <dbReference type="EMBL" id="PKA62710.1"/>
    </source>
</evidence>
<gene>
    <name evidence="1" type="ORF">AXF42_Ash012297</name>
</gene>
<organism evidence="1 2">
    <name type="scientific">Apostasia shenzhenica</name>
    <dbReference type="NCBI Taxonomy" id="1088818"/>
    <lineage>
        <taxon>Eukaryota</taxon>
        <taxon>Viridiplantae</taxon>
        <taxon>Streptophyta</taxon>
        <taxon>Embryophyta</taxon>
        <taxon>Tracheophyta</taxon>
        <taxon>Spermatophyta</taxon>
        <taxon>Magnoliopsida</taxon>
        <taxon>Liliopsida</taxon>
        <taxon>Asparagales</taxon>
        <taxon>Orchidaceae</taxon>
        <taxon>Apostasioideae</taxon>
        <taxon>Apostasia</taxon>
    </lineage>
</organism>
<protein>
    <submittedName>
        <fullName evidence="1">Uncharacterized protein</fullName>
    </submittedName>
</protein>
<dbReference type="AlphaFoldDB" id="A0A2I0B4K1"/>
<dbReference type="Proteomes" id="UP000236161">
    <property type="component" value="Unassembled WGS sequence"/>
</dbReference>
<accession>A0A2I0B4K1</accession>
<name>A0A2I0B4K1_9ASPA</name>
<proteinExistence type="predicted"/>
<dbReference type="EMBL" id="KZ451916">
    <property type="protein sequence ID" value="PKA62710.1"/>
    <property type="molecule type" value="Genomic_DNA"/>
</dbReference>
<reference evidence="1 2" key="1">
    <citation type="journal article" date="2017" name="Nature">
        <title>The Apostasia genome and the evolution of orchids.</title>
        <authorList>
            <person name="Zhang G.Q."/>
            <person name="Liu K.W."/>
            <person name="Li Z."/>
            <person name="Lohaus R."/>
            <person name="Hsiao Y.Y."/>
            <person name="Niu S.C."/>
            <person name="Wang J.Y."/>
            <person name="Lin Y.C."/>
            <person name="Xu Q."/>
            <person name="Chen L.J."/>
            <person name="Yoshida K."/>
            <person name="Fujiwara S."/>
            <person name="Wang Z.W."/>
            <person name="Zhang Y.Q."/>
            <person name="Mitsuda N."/>
            <person name="Wang M."/>
            <person name="Liu G.H."/>
            <person name="Pecoraro L."/>
            <person name="Huang H.X."/>
            <person name="Xiao X.J."/>
            <person name="Lin M."/>
            <person name="Wu X.Y."/>
            <person name="Wu W.L."/>
            <person name="Chen Y.Y."/>
            <person name="Chang S.B."/>
            <person name="Sakamoto S."/>
            <person name="Ohme-Takagi M."/>
            <person name="Yagi M."/>
            <person name="Zeng S.J."/>
            <person name="Shen C.Y."/>
            <person name="Yeh C.M."/>
            <person name="Luo Y.B."/>
            <person name="Tsai W.C."/>
            <person name="Van de Peer Y."/>
            <person name="Liu Z.J."/>
        </authorList>
    </citation>
    <scope>NUCLEOTIDE SEQUENCE [LARGE SCALE GENOMIC DNA]</scope>
    <source>
        <strain evidence="2">cv. Shenzhen</strain>
        <tissue evidence="1">Stem</tissue>
    </source>
</reference>